<dbReference type="SUPFAM" id="SSF56672">
    <property type="entry name" value="DNA/RNA polymerases"/>
    <property type="match status" value="1"/>
</dbReference>
<evidence type="ECO:0000256" key="10">
    <source>
        <dbReference type="ARBA" id="ARBA00022723"/>
    </source>
</evidence>
<dbReference type="Pfam" id="PF11798">
    <property type="entry name" value="IMS_HHH"/>
    <property type="match status" value="1"/>
</dbReference>
<protein>
    <recommendedName>
        <fullName evidence="5">DNA polymerase kappa</fullName>
        <ecNumber evidence="4">2.7.7.7</ecNumber>
    </recommendedName>
</protein>
<evidence type="ECO:0000256" key="18">
    <source>
        <dbReference type="ARBA" id="ARBA00023242"/>
    </source>
</evidence>
<evidence type="ECO:0000256" key="19">
    <source>
        <dbReference type="ARBA" id="ARBA00049244"/>
    </source>
</evidence>
<evidence type="ECO:0000256" key="8">
    <source>
        <dbReference type="ARBA" id="ARBA00022695"/>
    </source>
</evidence>
<evidence type="ECO:0000256" key="9">
    <source>
        <dbReference type="ARBA" id="ARBA00022705"/>
    </source>
</evidence>
<keyword evidence="18" id="KW-0539">Nucleus</keyword>
<organism evidence="22 23">
    <name type="scientific">Ramazzottius varieornatus</name>
    <name type="common">Water bear</name>
    <name type="synonym">Tardigrade</name>
    <dbReference type="NCBI Taxonomy" id="947166"/>
    <lineage>
        <taxon>Eukaryota</taxon>
        <taxon>Metazoa</taxon>
        <taxon>Ecdysozoa</taxon>
        <taxon>Tardigrada</taxon>
        <taxon>Eutardigrada</taxon>
        <taxon>Parachela</taxon>
        <taxon>Hypsibioidea</taxon>
        <taxon>Ramazzottiidae</taxon>
        <taxon>Ramazzottius</taxon>
    </lineage>
</organism>
<comment type="catalytic activity">
    <reaction evidence="19">
        <text>DNA(n) + a 2'-deoxyribonucleoside 5'-triphosphate = DNA(n+1) + diphosphate</text>
        <dbReference type="Rhea" id="RHEA:22508"/>
        <dbReference type="Rhea" id="RHEA-COMP:17339"/>
        <dbReference type="Rhea" id="RHEA-COMP:17340"/>
        <dbReference type="ChEBI" id="CHEBI:33019"/>
        <dbReference type="ChEBI" id="CHEBI:61560"/>
        <dbReference type="ChEBI" id="CHEBI:173112"/>
        <dbReference type="EC" id="2.7.7.7"/>
    </reaction>
</comment>
<sequence>MADFTSDGFCLNDNKAGLSQMEGHSKEDIAKILTKNSEGSKFYQNKKQRHQATEQRIAQKKKILEEASPADYNDALRKTDKMLSNLEASRDLSHTIVHVDMDMFYAAVEMRDAPHLKDKPVAVGGNSMLSTSNYVARKFGVRAAQPGFLAKKLCPNLIIVPCNFPKYRAVAAIVRGVFAEYDPNYASASLDEAYLDITEHLKVRADRTEEERTLWRCDCEYWRSLDADWKPSATQETEPTSSENNQETCPECGRVAESIVTGTDAEGAVLELRTKVFRRTALTCSAGIAPNSKLAKICTDRNKPNGQYQLPPNKEAVLEFVKDLPVRKIPGIGATTEETLRALGVQTCSDIHKHRASLALVFSDLSTEYFMRVSLGIGCTTISNDEERKSISNERYALLPSPITV</sequence>
<keyword evidence="8" id="KW-0548">Nucleotidyltransferase</keyword>
<dbReference type="PANTHER" id="PTHR11076">
    <property type="entry name" value="DNA REPAIR POLYMERASE UMUC / TRANSFERASE FAMILY MEMBER"/>
    <property type="match status" value="1"/>
</dbReference>
<comment type="subcellular location">
    <subcellularLocation>
        <location evidence="2">Nucleus</location>
    </subcellularLocation>
</comment>
<dbReference type="EMBL" id="BDGG01000003">
    <property type="protein sequence ID" value="GAU94893.1"/>
    <property type="molecule type" value="Genomic_DNA"/>
</dbReference>
<evidence type="ECO:0000256" key="11">
    <source>
        <dbReference type="ARBA" id="ARBA00022763"/>
    </source>
</evidence>
<dbReference type="PROSITE" id="PS50173">
    <property type="entry name" value="UMUC"/>
    <property type="match status" value="1"/>
</dbReference>
<keyword evidence="13" id="KW-0862">Zinc</keyword>
<dbReference type="GO" id="GO:0042276">
    <property type="term" value="P:error-prone translesion synthesis"/>
    <property type="evidence" value="ECO:0007669"/>
    <property type="project" value="TreeGrafter"/>
</dbReference>
<dbReference type="EC" id="2.7.7.7" evidence="4"/>
<evidence type="ECO:0000256" key="7">
    <source>
        <dbReference type="ARBA" id="ARBA00022679"/>
    </source>
</evidence>
<dbReference type="Gene3D" id="3.40.1170.60">
    <property type="match status" value="1"/>
</dbReference>
<keyword evidence="14" id="KW-0460">Magnesium</keyword>
<evidence type="ECO:0000256" key="5">
    <source>
        <dbReference type="ARBA" id="ARBA00016178"/>
    </source>
</evidence>
<comment type="similarity">
    <text evidence="3">Belongs to the DNA polymerase type-Y family.</text>
</comment>
<evidence type="ECO:0000313" key="22">
    <source>
        <dbReference type="EMBL" id="GAU94893.1"/>
    </source>
</evidence>
<dbReference type="InterPro" id="IPR022880">
    <property type="entry name" value="DNApol_IV"/>
</dbReference>
<feature type="compositionally biased region" description="Polar residues" evidence="20">
    <location>
        <begin position="232"/>
        <end position="248"/>
    </location>
</feature>
<evidence type="ECO:0000256" key="3">
    <source>
        <dbReference type="ARBA" id="ARBA00010945"/>
    </source>
</evidence>
<evidence type="ECO:0000256" key="15">
    <source>
        <dbReference type="ARBA" id="ARBA00022932"/>
    </source>
</evidence>
<dbReference type="GO" id="GO:0006281">
    <property type="term" value="P:DNA repair"/>
    <property type="evidence" value="ECO:0007669"/>
    <property type="project" value="UniProtKB-KW"/>
</dbReference>
<gene>
    <name evidence="22" type="primary">RvY_06593</name>
    <name evidence="22" type="synonym">RvY_06593.1</name>
    <name evidence="22" type="ORF">RvY_06593-1</name>
</gene>
<evidence type="ECO:0000256" key="2">
    <source>
        <dbReference type="ARBA" id="ARBA00004123"/>
    </source>
</evidence>
<feature type="domain" description="UmuC" evidence="21">
    <location>
        <begin position="96"/>
        <end position="333"/>
    </location>
</feature>
<feature type="region of interest" description="Disordered" evidence="20">
    <location>
        <begin position="230"/>
        <end position="249"/>
    </location>
</feature>
<evidence type="ECO:0000256" key="4">
    <source>
        <dbReference type="ARBA" id="ARBA00012417"/>
    </source>
</evidence>
<dbReference type="Gene3D" id="1.10.150.810">
    <property type="match status" value="2"/>
</dbReference>
<dbReference type="InterPro" id="IPR043128">
    <property type="entry name" value="Rev_trsase/Diguanyl_cyclase"/>
</dbReference>
<keyword evidence="10" id="KW-0479">Metal-binding</keyword>
<reference evidence="22 23" key="1">
    <citation type="journal article" date="2016" name="Nat. Commun.">
        <title>Extremotolerant tardigrade genome and improved radiotolerance of human cultured cells by tardigrade-unique protein.</title>
        <authorList>
            <person name="Hashimoto T."/>
            <person name="Horikawa D.D."/>
            <person name="Saito Y."/>
            <person name="Kuwahara H."/>
            <person name="Kozuka-Hata H."/>
            <person name="Shin-I T."/>
            <person name="Minakuchi Y."/>
            <person name="Ohishi K."/>
            <person name="Motoyama A."/>
            <person name="Aizu T."/>
            <person name="Enomoto A."/>
            <person name="Kondo K."/>
            <person name="Tanaka S."/>
            <person name="Hara Y."/>
            <person name="Koshikawa S."/>
            <person name="Sagara H."/>
            <person name="Miura T."/>
            <person name="Yokobori S."/>
            <person name="Miyagawa K."/>
            <person name="Suzuki Y."/>
            <person name="Kubo T."/>
            <person name="Oyama M."/>
            <person name="Kohara Y."/>
            <person name="Fujiyama A."/>
            <person name="Arakawa K."/>
            <person name="Katayama T."/>
            <person name="Toyoda A."/>
            <person name="Kunieda T."/>
        </authorList>
    </citation>
    <scope>NUCLEOTIDE SEQUENCE [LARGE SCALE GENOMIC DNA]</scope>
    <source>
        <strain evidence="22 23">YOKOZUNA-1</strain>
    </source>
</reference>
<evidence type="ECO:0000256" key="1">
    <source>
        <dbReference type="ARBA" id="ARBA00001946"/>
    </source>
</evidence>
<dbReference type="GO" id="GO:0005634">
    <property type="term" value="C:nucleus"/>
    <property type="evidence" value="ECO:0007669"/>
    <property type="project" value="UniProtKB-SubCell"/>
</dbReference>
<comment type="cofactor">
    <cofactor evidence="1">
        <name>Mg(2+)</name>
        <dbReference type="ChEBI" id="CHEBI:18420"/>
    </cofactor>
</comment>
<dbReference type="Proteomes" id="UP000186922">
    <property type="component" value="Unassembled WGS sequence"/>
</dbReference>
<dbReference type="InterPro" id="IPR043502">
    <property type="entry name" value="DNA/RNA_pol_sf"/>
</dbReference>
<dbReference type="FunFam" id="3.40.1170.60:FF:000002">
    <property type="entry name" value="Polymerase (DNA directed) kappa"/>
    <property type="match status" value="1"/>
</dbReference>
<keyword evidence="12" id="KW-0863">Zinc-finger</keyword>
<keyword evidence="23" id="KW-1185">Reference proteome</keyword>
<evidence type="ECO:0000256" key="14">
    <source>
        <dbReference type="ARBA" id="ARBA00022842"/>
    </source>
</evidence>
<keyword evidence="17" id="KW-0234">DNA repair</keyword>
<proteinExistence type="inferred from homology"/>
<dbReference type="STRING" id="947166.A0A1D1V7T6"/>
<evidence type="ECO:0000256" key="16">
    <source>
        <dbReference type="ARBA" id="ARBA00023125"/>
    </source>
</evidence>
<dbReference type="GO" id="GO:0008270">
    <property type="term" value="F:zinc ion binding"/>
    <property type="evidence" value="ECO:0007669"/>
    <property type="project" value="UniProtKB-KW"/>
</dbReference>
<keyword evidence="15" id="KW-0239">DNA-directed DNA polymerase</keyword>
<dbReference type="InterPro" id="IPR001126">
    <property type="entry name" value="UmuC"/>
</dbReference>
<evidence type="ECO:0000259" key="21">
    <source>
        <dbReference type="PROSITE" id="PS50173"/>
    </source>
</evidence>
<dbReference type="FunFam" id="1.10.150.810:FF:000001">
    <property type="entry name" value="DNA polymerase kappa"/>
    <property type="match status" value="1"/>
</dbReference>
<keyword evidence="7" id="KW-0808">Transferase</keyword>
<dbReference type="Gene3D" id="3.30.70.270">
    <property type="match status" value="1"/>
</dbReference>
<dbReference type="GO" id="GO:0006260">
    <property type="term" value="P:DNA replication"/>
    <property type="evidence" value="ECO:0007669"/>
    <property type="project" value="UniProtKB-KW"/>
</dbReference>
<evidence type="ECO:0000256" key="12">
    <source>
        <dbReference type="ARBA" id="ARBA00022771"/>
    </source>
</evidence>
<dbReference type="OrthoDB" id="1747274at2759"/>
<keyword evidence="6" id="KW-0515">Mutator protein</keyword>
<evidence type="ECO:0000256" key="20">
    <source>
        <dbReference type="SAM" id="MobiDB-lite"/>
    </source>
</evidence>
<dbReference type="PANTHER" id="PTHR11076:SF33">
    <property type="entry name" value="DNA POLYMERASE KAPPA"/>
    <property type="match status" value="1"/>
</dbReference>
<dbReference type="AlphaFoldDB" id="A0A1D1V7T6"/>
<dbReference type="GO" id="GO:0003677">
    <property type="term" value="F:DNA binding"/>
    <property type="evidence" value="ECO:0007669"/>
    <property type="project" value="UniProtKB-KW"/>
</dbReference>
<keyword evidence="9" id="KW-0235">DNA replication</keyword>
<keyword evidence="16" id="KW-0238">DNA-binding</keyword>
<evidence type="ECO:0000256" key="13">
    <source>
        <dbReference type="ARBA" id="ARBA00022833"/>
    </source>
</evidence>
<dbReference type="CDD" id="cd03586">
    <property type="entry name" value="PolY_Pol_IV_kappa"/>
    <property type="match status" value="1"/>
</dbReference>
<dbReference type="InterPro" id="IPR024728">
    <property type="entry name" value="PolY_HhH_motif"/>
</dbReference>
<evidence type="ECO:0000313" key="23">
    <source>
        <dbReference type="Proteomes" id="UP000186922"/>
    </source>
</evidence>
<evidence type="ECO:0000256" key="6">
    <source>
        <dbReference type="ARBA" id="ARBA00022457"/>
    </source>
</evidence>
<keyword evidence="11" id="KW-0227">DNA damage</keyword>
<evidence type="ECO:0000256" key="17">
    <source>
        <dbReference type="ARBA" id="ARBA00023204"/>
    </source>
</evidence>
<comment type="caution">
    <text evidence="22">The sequence shown here is derived from an EMBL/GenBank/DDBJ whole genome shotgun (WGS) entry which is preliminary data.</text>
</comment>
<dbReference type="Pfam" id="PF00817">
    <property type="entry name" value="IMS"/>
    <property type="match status" value="1"/>
</dbReference>
<accession>A0A1D1V7T6</accession>
<dbReference type="GO" id="GO:0003887">
    <property type="term" value="F:DNA-directed DNA polymerase activity"/>
    <property type="evidence" value="ECO:0007669"/>
    <property type="project" value="UniProtKB-KW"/>
</dbReference>
<dbReference type="InterPro" id="IPR050116">
    <property type="entry name" value="DNA_polymerase-Y"/>
</dbReference>
<name>A0A1D1V7T6_RAMVA</name>